<dbReference type="RefSeq" id="WP_141460104.1">
    <property type="nucleotide sequence ID" value="NZ_CP038141.1"/>
</dbReference>
<dbReference type="KEGG" id="ssam:E3D00_03840"/>
<organism evidence="2 3">
    <name type="scientific">Swingsia samuiensis</name>
    <dbReference type="NCBI Taxonomy" id="1293412"/>
    <lineage>
        <taxon>Bacteria</taxon>
        <taxon>Pseudomonadati</taxon>
        <taxon>Pseudomonadota</taxon>
        <taxon>Alphaproteobacteria</taxon>
        <taxon>Acetobacterales</taxon>
        <taxon>Acetobacteraceae</taxon>
        <taxon>Swingsia</taxon>
    </lineage>
</organism>
<evidence type="ECO:0000313" key="2">
    <source>
        <dbReference type="EMBL" id="QDH16796.1"/>
    </source>
</evidence>
<keyword evidence="3" id="KW-1185">Reference proteome</keyword>
<proteinExistence type="predicted"/>
<sequence>MRQSQNIQRIQRVSANAIAAMLASDGWKPERYERKRPSAVRSKPPKRMVAVDTKDKLHAGERELMEPLRAGHPISWNALWGGDRIPTFPTMSSMGKREPWEEVN</sequence>
<accession>A0A4Y6UJZ2</accession>
<dbReference type="AlphaFoldDB" id="A0A4Y6UJZ2"/>
<name>A0A4Y6UJZ2_9PROT</name>
<gene>
    <name evidence="2" type="ORF">E3D00_03840</name>
</gene>
<evidence type="ECO:0000313" key="3">
    <source>
        <dbReference type="Proteomes" id="UP000316313"/>
    </source>
</evidence>
<dbReference type="OrthoDB" id="7285243at2"/>
<dbReference type="EMBL" id="CP038141">
    <property type="protein sequence ID" value="QDH16796.1"/>
    <property type="molecule type" value="Genomic_DNA"/>
</dbReference>
<feature type="region of interest" description="Disordered" evidence="1">
    <location>
        <begin position="29"/>
        <end position="49"/>
    </location>
</feature>
<dbReference type="Proteomes" id="UP000316313">
    <property type="component" value="Chromosome"/>
</dbReference>
<evidence type="ECO:0000256" key="1">
    <source>
        <dbReference type="SAM" id="MobiDB-lite"/>
    </source>
</evidence>
<reference evidence="2 3" key="1">
    <citation type="submission" date="2019-03" db="EMBL/GenBank/DDBJ databases">
        <title>The complete genome sequence of Swingsia samuiensis NBRC107927(T).</title>
        <authorList>
            <person name="Chua K.-O."/>
            <person name="Chan K.-G."/>
            <person name="See-Too W.-S."/>
        </authorList>
    </citation>
    <scope>NUCLEOTIDE SEQUENCE [LARGE SCALE GENOMIC DNA]</scope>
    <source>
        <strain evidence="2 3">AH83</strain>
    </source>
</reference>
<protein>
    <submittedName>
        <fullName evidence="2">Transcriptional regulator</fullName>
    </submittedName>
</protein>